<evidence type="ECO:0008006" key="5">
    <source>
        <dbReference type="Google" id="ProtNLM"/>
    </source>
</evidence>
<dbReference type="Proteomes" id="UP000252519">
    <property type="component" value="Unassembled WGS sequence"/>
</dbReference>
<feature type="signal peptide" evidence="2">
    <location>
        <begin position="1"/>
        <end position="17"/>
    </location>
</feature>
<dbReference type="EMBL" id="JOJR01000072">
    <property type="protein sequence ID" value="RCN46820.1"/>
    <property type="molecule type" value="Genomic_DNA"/>
</dbReference>
<name>A0A368GUW8_ANCCA</name>
<reference evidence="3 4" key="1">
    <citation type="submission" date="2014-10" db="EMBL/GenBank/DDBJ databases">
        <title>Draft genome of the hookworm Ancylostoma caninum.</title>
        <authorList>
            <person name="Mitreva M."/>
        </authorList>
    </citation>
    <scope>NUCLEOTIDE SEQUENCE [LARGE SCALE GENOMIC DNA]</scope>
    <source>
        <strain evidence="3 4">Baltimore</strain>
    </source>
</reference>
<feature type="compositionally biased region" description="Pro residues" evidence="1">
    <location>
        <begin position="38"/>
        <end position="50"/>
    </location>
</feature>
<evidence type="ECO:0000256" key="2">
    <source>
        <dbReference type="SAM" id="SignalP"/>
    </source>
</evidence>
<sequence>MARQIVLLFVLVASVSALIWPFNKIFGSSNATTTLAPEPAPSADQPPHPEGPSAGDAHPTGFPERIPPGAQRDDEQTSD</sequence>
<evidence type="ECO:0000313" key="4">
    <source>
        <dbReference type="Proteomes" id="UP000252519"/>
    </source>
</evidence>
<dbReference type="AlphaFoldDB" id="A0A368GUW8"/>
<feature type="chain" id="PRO_5016801502" description="Secreted protein" evidence="2">
    <location>
        <begin position="18"/>
        <end position="79"/>
    </location>
</feature>
<accession>A0A368GUW8</accession>
<evidence type="ECO:0000313" key="3">
    <source>
        <dbReference type="EMBL" id="RCN46820.1"/>
    </source>
</evidence>
<keyword evidence="2" id="KW-0732">Signal</keyword>
<comment type="caution">
    <text evidence="3">The sequence shown here is derived from an EMBL/GenBank/DDBJ whole genome shotgun (WGS) entry which is preliminary data.</text>
</comment>
<keyword evidence="4" id="KW-1185">Reference proteome</keyword>
<gene>
    <name evidence="3" type="ORF">ANCCAN_07134</name>
</gene>
<evidence type="ECO:0000256" key="1">
    <source>
        <dbReference type="SAM" id="MobiDB-lite"/>
    </source>
</evidence>
<protein>
    <recommendedName>
        <fullName evidence="5">Secreted protein</fullName>
    </recommendedName>
</protein>
<organism evidence="3 4">
    <name type="scientific">Ancylostoma caninum</name>
    <name type="common">Dog hookworm</name>
    <dbReference type="NCBI Taxonomy" id="29170"/>
    <lineage>
        <taxon>Eukaryota</taxon>
        <taxon>Metazoa</taxon>
        <taxon>Ecdysozoa</taxon>
        <taxon>Nematoda</taxon>
        <taxon>Chromadorea</taxon>
        <taxon>Rhabditida</taxon>
        <taxon>Rhabditina</taxon>
        <taxon>Rhabditomorpha</taxon>
        <taxon>Strongyloidea</taxon>
        <taxon>Ancylostomatidae</taxon>
        <taxon>Ancylostomatinae</taxon>
        <taxon>Ancylostoma</taxon>
    </lineage>
</organism>
<proteinExistence type="predicted"/>
<feature type="region of interest" description="Disordered" evidence="1">
    <location>
        <begin position="30"/>
        <end position="79"/>
    </location>
</feature>